<name>A0A4Q7P5X4_9BACT</name>
<dbReference type="InterPro" id="IPR010982">
    <property type="entry name" value="Lambda_DNA-bd_dom_sf"/>
</dbReference>
<sequence length="77" mass="8920">MNLCNVDIRVKIGQRLRELRTKKGLSQEKFAFTCDLDRTYIASIEQGKRNVSVANIEKIATALDMSIYEFFKSDLFK</sequence>
<dbReference type="GO" id="GO:0003677">
    <property type="term" value="F:DNA binding"/>
    <property type="evidence" value="ECO:0007669"/>
    <property type="project" value="UniProtKB-KW"/>
</dbReference>
<evidence type="ECO:0000259" key="4">
    <source>
        <dbReference type="PROSITE" id="PS50943"/>
    </source>
</evidence>
<dbReference type="SUPFAM" id="SSF47413">
    <property type="entry name" value="lambda repressor-like DNA-binding domains"/>
    <property type="match status" value="1"/>
</dbReference>
<evidence type="ECO:0000313" key="6">
    <source>
        <dbReference type="EMBL" id="RZS95405.1"/>
    </source>
</evidence>
<dbReference type="Proteomes" id="UP000292209">
    <property type="component" value="Unassembled WGS sequence"/>
</dbReference>
<dbReference type="EMBL" id="SGXG01000001">
    <property type="protein sequence ID" value="RZS95381.1"/>
    <property type="molecule type" value="Genomic_DNA"/>
</dbReference>
<dbReference type="EMBL" id="SGXG01000001">
    <property type="protein sequence ID" value="RZS95405.1"/>
    <property type="molecule type" value="Genomic_DNA"/>
</dbReference>
<protein>
    <submittedName>
        <fullName evidence="5">Helix-turn-helix protein</fullName>
    </submittedName>
</protein>
<evidence type="ECO:0000256" key="2">
    <source>
        <dbReference type="ARBA" id="ARBA00023125"/>
    </source>
</evidence>
<dbReference type="CDD" id="cd00093">
    <property type="entry name" value="HTH_XRE"/>
    <property type="match status" value="1"/>
</dbReference>
<dbReference type="EMBL" id="SGXG01000001">
    <property type="protein sequence ID" value="RZS95432.1"/>
    <property type="molecule type" value="Genomic_DNA"/>
</dbReference>
<dbReference type="InterPro" id="IPR050807">
    <property type="entry name" value="TransReg_Diox_bact_type"/>
</dbReference>
<reference evidence="5 9" key="1">
    <citation type="submission" date="2019-02" db="EMBL/GenBank/DDBJ databases">
        <title>Genomic Encyclopedia of Archaeal and Bacterial Type Strains, Phase II (KMG-II): from individual species to whole genera.</title>
        <authorList>
            <person name="Goeker M."/>
        </authorList>
    </citation>
    <scope>NUCLEOTIDE SEQUENCE [LARGE SCALE GENOMIC DNA]</scope>
    <source>
        <strain evidence="5 9">DSM 21411</strain>
    </source>
</reference>
<dbReference type="EMBL" id="SGXG01000001">
    <property type="protein sequence ID" value="RZS95437.1"/>
    <property type="molecule type" value="Genomic_DNA"/>
</dbReference>
<keyword evidence="2" id="KW-0238">DNA-binding</keyword>
<evidence type="ECO:0000313" key="8">
    <source>
        <dbReference type="EMBL" id="RZS95437.1"/>
    </source>
</evidence>
<dbReference type="PANTHER" id="PTHR46797">
    <property type="entry name" value="HTH-TYPE TRANSCRIPTIONAL REGULATOR"/>
    <property type="match status" value="1"/>
</dbReference>
<evidence type="ECO:0000313" key="7">
    <source>
        <dbReference type="EMBL" id="RZS95432.1"/>
    </source>
</evidence>
<keyword evidence="9" id="KW-1185">Reference proteome</keyword>
<dbReference type="GO" id="GO:0005829">
    <property type="term" value="C:cytosol"/>
    <property type="evidence" value="ECO:0007669"/>
    <property type="project" value="TreeGrafter"/>
</dbReference>
<evidence type="ECO:0000313" key="5">
    <source>
        <dbReference type="EMBL" id="RZS95381.1"/>
    </source>
</evidence>
<dbReference type="Pfam" id="PF01381">
    <property type="entry name" value="HTH_3"/>
    <property type="match status" value="1"/>
</dbReference>
<keyword evidence="3" id="KW-0804">Transcription</keyword>
<dbReference type="Gene3D" id="1.10.260.40">
    <property type="entry name" value="lambda repressor-like DNA-binding domains"/>
    <property type="match status" value="1"/>
</dbReference>
<dbReference type="PANTHER" id="PTHR46797:SF23">
    <property type="entry name" value="HTH-TYPE TRANSCRIPTIONAL REGULATOR SUTR"/>
    <property type="match status" value="1"/>
</dbReference>
<evidence type="ECO:0000256" key="3">
    <source>
        <dbReference type="ARBA" id="ARBA00023163"/>
    </source>
</evidence>
<dbReference type="PROSITE" id="PS50943">
    <property type="entry name" value="HTH_CROC1"/>
    <property type="match status" value="1"/>
</dbReference>
<accession>A0A4Q7P5X4</accession>
<proteinExistence type="predicted"/>
<organism evidence="5 9">
    <name type="scientific">Cecembia calidifontis</name>
    <dbReference type="NCBI Taxonomy" id="1187080"/>
    <lineage>
        <taxon>Bacteria</taxon>
        <taxon>Pseudomonadati</taxon>
        <taxon>Bacteroidota</taxon>
        <taxon>Cytophagia</taxon>
        <taxon>Cytophagales</taxon>
        <taxon>Cyclobacteriaceae</taxon>
        <taxon>Cecembia</taxon>
    </lineage>
</organism>
<dbReference type="GO" id="GO:0003700">
    <property type="term" value="F:DNA-binding transcription factor activity"/>
    <property type="evidence" value="ECO:0007669"/>
    <property type="project" value="TreeGrafter"/>
</dbReference>
<feature type="domain" description="HTH cro/C1-type" evidence="4">
    <location>
        <begin position="16"/>
        <end position="70"/>
    </location>
</feature>
<comment type="caution">
    <text evidence="5">The sequence shown here is derived from an EMBL/GenBank/DDBJ whole genome shotgun (WGS) entry which is preliminary data.</text>
</comment>
<evidence type="ECO:0000256" key="1">
    <source>
        <dbReference type="ARBA" id="ARBA00023015"/>
    </source>
</evidence>
<dbReference type="SMART" id="SM00530">
    <property type="entry name" value="HTH_XRE"/>
    <property type="match status" value="1"/>
</dbReference>
<keyword evidence="1" id="KW-0805">Transcription regulation</keyword>
<evidence type="ECO:0000313" key="9">
    <source>
        <dbReference type="Proteomes" id="UP000292209"/>
    </source>
</evidence>
<dbReference type="InterPro" id="IPR001387">
    <property type="entry name" value="Cro/C1-type_HTH"/>
</dbReference>
<dbReference type="AlphaFoldDB" id="A0A4Q7P5X4"/>
<gene>
    <name evidence="5" type="ORF">BC751_0904</name>
    <name evidence="6" type="ORF">BC751_0928</name>
    <name evidence="7" type="ORF">BC751_0962</name>
    <name evidence="8" type="ORF">BC751_0967</name>
</gene>